<dbReference type="PROSITE" id="PS50104">
    <property type="entry name" value="TIR"/>
    <property type="match status" value="1"/>
</dbReference>
<dbReference type="Gene3D" id="3.40.50.10140">
    <property type="entry name" value="Toll/interleukin-1 receptor homology (TIR) domain"/>
    <property type="match status" value="1"/>
</dbReference>
<organism evidence="2 3">
    <name type="scientific">Candidatus Methanoperedens nitratireducens</name>
    <dbReference type="NCBI Taxonomy" id="1392998"/>
    <lineage>
        <taxon>Archaea</taxon>
        <taxon>Methanobacteriati</taxon>
        <taxon>Methanobacteriota</taxon>
        <taxon>Stenosarchaea group</taxon>
        <taxon>Methanomicrobia</taxon>
        <taxon>Methanosarcinales</taxon>
        <taxon>ANME-2 cluster</taxon>
        <taxon>Candidatus Methanoperedentaceae</taxon>
        <taxon>Candidatus Methanoperedens</taxon>
    </lineage>
</organism>
<accession>A0A0P7ZBW1</accession>
<protein>
    <submittedName>
        <fullName evidence="2">TIR domain protein</fullName>
    </submittedName>
</protein>
<gene>
    <name evidence="2" type="ORF">MPEBLZ_03388</name>
</gene>
<sequence length="226" mass="26313">MDSFRIFFSYSTDDKTIVGKLKEQLEFMGFEVFLAHDDIEPNIEWQYDIIKNIKGCDTFIPLLTKSFRESAWTDQEIGMAVATDKFIVALQVDFPPYGFLGKNQGLRIKLSDIIKDNPENVKRAFKYYAEKIAKVIINKFGENMKSFVINNFIRSKDFYQANARAKLLEFFPDYTAEQANQVLIATIDNTKIYYGYTAKIELTKFFKKYRGVLNLTEDGIINIWSE</sequence>
<evidence type="ECO:0000313" key="3">
    <source>
        <dbReference type="Proteomes" id="UP000050360"/>
    </source>
</evidence>
<dbReference type="InterPro" id="IPR000157">
    <property type="entry name" value="TIR_dom"/>
</dbReference>
<dbReference type="GO" id="GO:0007165">
    <property type="term" value="P:signal transduction"/>
    <property type="evidence" value="ECO:0007669"/>
    <property type="project" value="InterPro"/>
</dbReference>
<comment type="caution">
    <text evidence="2">The sequence shown here is derived from an EMBL/GenBank/DDBJ whole genome shotgun (WGS) entry which is preliminary data.</text>
</comment>
<dbReference type="Proteomes" id="UP000050360">
    <property type="component" value="Unassembled WGS sequence"/>
</dbReference>
<evidence type="ECO:0000313" key="2">
    <source>
        <dbReference type="EMBL" id="KPQ42078.1"/>
    </source>
</evidence>
<evidence type="ECO:0000259" key="1">
    <source>
        <dbReference type="PROSITE" id="PS50104"/>
    </source>
</evidence>
<dbReference type="SUPFAM" id="SSF52200">
    <property type="entry name" value="Toll/Interleukin receptor TIR domain"/>
    <property type="match status" value="1"/>
</dbReference>
<reference evidence="2 3" key="1">
    <citation type="submission" date="2015-09" db="EMBL/GenBank/DDBJ databases">
        <title>A metagenomics-based metabolic model of nitrate-dependent anaerobic oxidation of methane by Methanoperedens-like archaea.</title>
        <authorList>
            <person name="Arshad A."/>
            <person name="Speth D.R."/>
            <person name="De Graaf R.M."/>
            <person name="Op Den Camp H.J."/>
            <person name="Jetten M.S."/>
            <person name="Welte C.U."/>
        </authorList>
    </citation>
    <scope>NUCLEOTIDE SEQUENCE [LARGE SCALE GENOMIC DNA]</scope>
</reference>
<feature type="domain" description="TIR" evidence="1">
    <location>
        <begin position="2"/>
        <end position="125"/>
    </location>
</feature>
<name>A0A0P7ZBW1_9EURY</name>
<dbReference type="AlphaFoldDB" id="A0A0P7ZBW1"/>
<dbReference type="Pfam" id="PF13676">
    <property type="entry name" value="TIR_2"/>
    <property type="match status" value="1"/>
</dbReference>
<dbReference type="EMBL" id="LKCM01000268">
    <property type="protein sequence ID" value="KPQ42078.1"/>
    <property type="molecule type" value="Genomic_DNA"/>
</dbReference>
<proteinExistence type="predicted"/>
<dbReference type="InterPro" id="IPR035897">
    <property type="entry name" value="Toll_tir_struct_dom_sf"/>
</dbReference>